<feature type="domain" description="C2H2-type" evidence="5">
    <location>
        <begin position="824"/>
        <end position="853"/>
    </location>
</feature>
<keyword evidence="2" id="KW-0804">Transcription</keyword>
<feature type="region of interest" description="Disordered" evidence="4">
    <location>
        <begin position="333"/>
        <end position="376"/>
    </location>
</feature>
<dbReference type="InterPro" id="IPR036236">
    <property type="entry name" value="Znf_C2H2_sf"/>
</dbReference>
<reference evidence="8" key="1">
    <citation type="submission" date="2025-08" db="UniProtKB">
        <authorList>
            <consortium name="RefSeq"/>
        </authorList>
    </citation>
    <scope>IDENTIFICATION</scope>
</reference>
<feature type="compositionally biased region" description="Basic and acidic residues" evidence="4">
    <location>
        <begin position="1051"/>
        <end position="1073"/>
    </location>
</feature>
<dbReference type="SUPFAM" id="SSF57667">
    <property type="entry name" value="beta-beta-alpha zinc fingers"/>
    <property type="match status" value="3"/>
</dbReference>
<keyword evidence="1" id="KW-0805">Transcription regulation</keyword>
<feature type="domain" description="C2H2-type" evidence="5">
    <location>
        <begin position="796"/>
        <end position="823"/>
    </location>
</feature>
<dbReference type="InterPro" id="IPR046341">
    <property type="entry name" value="SET_dom_sf"/>
</dbReference>
<feature type="domain" description="C2H2-type" evidence="5">
    <location>
        <begin position="712"/>
        <end position="739"/>
    </location>
</feature>
<dbReference type="Gene3D" id="3.30.160.60">
    <property type="entry name" value="Classic Zinc Finger"/>
    <property type="match status" value="5"/>
</dbReference>
<feature type="compositionally biased region" description="Polar residues" evidence="4">
    <location>
        <begin position="672"/>
        <end position="688"/>
    </location>
</feature>
<evidence type="ECO:0000256" key="1">
    <source>
        <dbReference type="ARBA" id="ARBA00023015"/>
    </source>
</evidence>
<feature type="compositionally biased region" description="Polar residues" evidence="4">
    <location>
        <begin position="17"/>
        <end position="27"/>
    </location>
</feature>
<dbReference type="PANTHER" id="PTHR16515:SF59">
    <property type="entry name" value="PR DOMAIN ZINC FINGER PROTEIN 1"/>
    <property type="match status" value="1"/>
</dbReference>
<feature type="region of interest" description="Disordered" evidence="4">
    <location>
        <begin position="1037"/>
        <end position="1073"/>
    </location>
</feature>
<feature type="region of interest" description="Disordered" evidence="4">
    <location>
        <begin position="1"/>
        <end position="27"/>
    </location>
</feature>
<name>A0ABM0ZVJ2_APLCA</name>
<gene>
    <name evidence="8" type="primary">LOC101864493</name>
</gene>
<dbReference type="Gene3D" id="2.170.270.10">
    <property type="entry name" value="SET domain"/>
    <property type="match status" value="1"/>
</dbReference>
<keyword evidence="3" id="KW-0863">Zinc-finger</keyword>
<dbReference type="Pfam" id="PF00096">
    <property type="entry name" value="zf-C2H2"/>
    <property type="match status" value="3"/>
</dbReference>
<evidence type="ECO:0000256" key="2">
    <source>
        <dbReference type="ARBA" id="ARBA00023163"/>
    </source>
</evidence>
<dbReference type="SUPFAM" id="SSF82199">
    <property type="entry name" value="SET domain"/>
    <property type="match status" value="1"/>
</dbReference>
<feature type="compositionally biased region" description="Low complexity" evidence="4">
    <location>
        <begin position="992"/>
        <end position="1001"/>
    </location>
</feature>
<sequence length="1115" mass="124720">MTSVEIKRSPVKKESSTYKSSSNPGEASTTWEAVADVMESGWDFTQLSDEDFEEFCVYIVHDRPCEPLSHNRAQASLPRNLTLRPSLICPNNIGVWSSDHIPRGTRFGPLTGELFPSNSTPDHFHPKFHWKVYKDGRLDHVIQTTDPERSSWQHFLNVSPSQQHQNLVACQHGEHIYFYTVRPVEAHSELLFWFSREYADRVACPCRPVDLSRYPFLERSASPPQMTVAPRETPPSSVDVKKVYMIDSHRDVTSKSPPSVSPGLINDVISPHSTHKATNNDSPSSQTSPSPMPFPPPTYISTQTPPSDLKHHVSVAGVEEASPVLDFSIQRKENTHEAEEAPQIKEETRHPSPVRNKRAAQTKIWSPREVKSPKLHYNHDHIHPFKRLSHQDSNFIRKHSPERTPPPEEQTPSQEFVSSTPPPQPPHPLPLPIQARQQHPPTPQSQHDKPPTAHQGSGFKPVIGSSSSKRNAGLIENLLVKKMQEQGQELGPDMFPFPVSHGYSHTPTISEIKSDVSSLPKSSFGSEIPKRMDPMIRGGMPFPPLSFFKHGSLYSPGMTFPSYNPLLNPLKPDNLSLMFKFFPGTMKHTAPFNPGMMVPSPSVPVPTLPGLPNLFPFNPLYQQLISHYPALPSWPLYPPFSSADQSAAAGLNIIPPPANANHQHHQHHPNQDQGLNLTKPKSSVSHLSPGSGGRGYRNLPYPLKKKDGKMHYECNVCLKTFGQLSNLKVHLRTHTGERPFVCQTCGKGFTQLAHLQKHNLVHTGEKPHKCQVCDKRFSSTSNLKTHMRLHSGEKPFHCKCCNAKFTQFVHLKLHRRLHTNERPFECSQCNRKYISRSGLKTHWKTGSCVPQNPAADFNTLMNMSFDDKDEEKSNDSCDSSAEYDKDIEIDDEIREDNDEVAISNVKSRGQDEGRDGWGQDYSAFSEVRQDSGPRGGQLPLPNNPVFPEPTAADEPVLSPNKPRERPDSRCDKPTFRKSDSDVYPLRTSTPVSALASSPARSSSEDDRRDRGVSEIPTSYPHLQPFSYPHQLFSHTSAPVDFVSSPPKRSNSKSDDVAAEAEIHTECDSRDSLSKRLTHPVFPYGVLQHSPAEAQSFPTVASAPCLPSAHSQLLST</sequence>
<dbReference type="InterPro" id="IPR001214">
    <property type="entry name" value="SET_dom"/>
</dbReference>
<feature type="region of interest" description="Disordered" evidence="4">
    <location>
        <begin position="927"/>
        <end position="1020"/>
    </location>
</feature>
<organism evidence="7 8">
    <name type="scientific">Aplysia californica</name>
    <name type="common">California sea hare</name>
    <dbReference type="NCBI Taxonomy" id="6500"/>
    <lineage>
        <taxon>Eukaryota</taxon>
        <taxon>Metazoa</taxon>
        <taxon>Spiralia</taxon>
        <taxon>Lophotrochozoa</taxon>
        <taxon>Mollusca</taxon>
        <taxon>Gastropoda</taxon>
        <taxon>Heterobranchia</taxon>
        <taxon>Euthyneura</taxon>
        <taxon>Tectipleura</taxon>
        <taxon>Aplysiida</taxon>
        <taxon>Aplysioidea</taxon>
        <taxon>Aplysiidae</taxon>
        <taxon>Aplysia</taxon>
    </lineage>
</organism>
<dbReference type="Proteomes" id="UP000694888">
    <property type="component" value="Unplaced"/>
</dbReference>
<feature type="compositionally biased region" description="Basic and acidic residues" evidence="4">
    <location>
        <begin position="333"/>
        <end position="350"/>
    </location>
</feature>
<proteinExistence type="predicted"/>
<feature type="compositionally biased region" description="Basic and acidic residues" evidence="4">
    <location>
        <begin position="366"/>
        <end position="376"/>
    </location>
</feature>
<keyword evidence="7" id="KW-1185">Reference proteome</keyword>
<feature type="region of interest" description="Disordered" evidence="4">
    <location>
        <begin position="866"/>
        <end position="887"/>
    </location>
</feature>
<feature type="region of interest" description="Disordered" evidence="4">
    <location>
        <begin position="396"/>
        <end position="468"/>
    </location>
</feature>
<feature type="region of interest" description="Disordered" evidence="4">
    <location>
        <begin position="655"/>
        <end position="699"/>
    </location>
</feature>
<dbReference type="PROSITE" id="PS50280">
    <property type="entry name" value="SET"/>
    <property type="match status" value="1"/>
</dbReference>
<dbReference type="InterPro" id="IPR013087">
    <property type="entry name" value="Znf_C2H2_type"/>
</dbReference>
<dbReference type="PROSITE" id="PS00028">
    <property type="entry name" value="ZINC_FINGER_C2H2_1"/>
    <property type="match status" value="4"/>
</dbReference>
<feature type="domain" description="SET" evidence="6">
    <location>
        <begin position="79"/>
        <end position="195"/>
    </location>
</feature>
<dbReference type="RefSeq" id="XP_012935412.1">
    <property type="nucleotide sequence ID" value="XM_013079958.2"/>
</dbReference>
<feature type="compositionally biased region" description="Basic and acidic residues" evidence="4">
    <location>
        <begin position="1"/>
        <end position="16"/>
    </location>
</feature>
<accession>A0ABM0ZVJ2</accession>
<keyword evidence="3" id="KW-0862">Zinc</keyword>
<evidence type="ECO:0000313" key="8">
    <source>
        <dbReference type="RefSeq" id="XP_012935412.1"/>
    </source>
</evidence>
<dbReference type="SMART" id="SM00317">
    <property type="entry name" value="SET"/>
    <property type="match status" value="1"/>
</dbReference>
<dbReference type="GeneID" id="101864493"/>
<dbReference type="PROSITE" id="PS50157">
    <property type="entry name" value="ZINC_FINGER_C2H2_2"/>
    <property type="match status" value="5"/>
</dbReference>
<feature type="region of interest" description="Disordered" evidence="4">
    <location>
        <begin position="249"/>
        <end position="309"/>
    </location>
</feature>
<evidence type="ECO:0000259" key="5">
    <source>
        <dbReference type="PROSITE" id="PS50157"/>
    </source>
</evidence>
<evidence type="ECO:0000313" key="7">
    <source>
        <dbReference type="Proteomes" id="UP000694888"/>
    </source>
</evidence>
<dbReference type="SMART" id="SM00355">
    <property type="entry name" value="ZnF_C2H2"/>
    <property type="match status" value="5"/>
</dbReference>
<protein>
    <submittedName>
        <fullName evidence="8">PR domain zinc finger protein 1</fullName>
    </submittedName>
</protein>
<evidence type="ECO:0000256" key="3">
    <source>
        <dbReference type="PROSITE-ProRule" id="PRU00042"/>
    </source>
</evidence>
<feature type="compositionally biased region" description="Basic and acidic residues" evidence="4">
    <location>
        <begin position="961"/>
        <end position="980"/>
    </location>
</feature>
<feature type="domain" description="C2H2-type" evidence="5">
    <location>
        <begin position="740"/>
        <end position="767"/>
    </location>
</feature>
<evidence type="ECO:0000256" key="4">
    <source>
        <dbReference type="SAM" id="MobiDB-lite"/>
    </source>
</evidence>
<dbReference type="Pfam" id="PF21549">
    <property type="entry name" value="PRDM2_PR"/>
    <property type="match status" value="1"/>
</dbReference>
<feature type="compositionally biased region" description="Pro residues" evidence="4">
    <location>
        <begin position="420"/>
        <end position="431"/>
    </location>
</feature>
<dbReference type="InterPro" id="IPR050331">
    <property type="entry name" value="Zinc_finger"/>
</dbReference>
<feature type="compositionally biased region" description="Basic and acidic residues" evidence="4">
    <location>
        <begin position="1002"/>
        <end position="1012"/>
    </location>
</feature>
<dbReference type="InterPro" id="IPR044413">
    <property type="entry name" value="PRDM1_PR-SET"/>
</dbReference>
<keyword evidence="3" id="KW-0479">Metal-binding</keyword>
<evidence type="ECO:0000259" key="6">
    <source>
        <dbReference type="PROSITE" id="PS50280"/>
    </source>
</evidence>
<feature type="domain" description="C2H2-type" evidence="5">
    <location>
        <begin position="768"/>
        <end position="795"/>
    </location>
</feature>
<dbReference type="PANTHER" id="PTHR16515">
    <property type="entry name" value="PR DOMAIN ZINC FINGER PROTEIN"/>
    <property type="match status" value="1"/>
</dbReference>
<dbReference type="CDD" id="cd19187">
    <property type="entry name" value="PR-SET_PRDM1"/>
    <property type="match status" value="1"/>
</dbReference>